<feature type="compositionally biased region" description="Low complexity" evidence="1">
    <location>
        <begin position="24"/>
        <end position="67"/>
    </location>
</feature>
<organism evidence="2 3">
    <name type="scientific">Geotrichum candidum</name>
    <name type="common">Oospora lactis</name>
    <name type="synonym">Dipodascus geotrichum</name>
    <dbReference type="NCBI Taxonomy" id="1173061"/>
    <lineage>
        <taxon>Eukaryota</taxon>
        <taxon>Fungi</taxon>
        <taxon>Dikarya</taxon>
        <taxon>Ascomycota</taxon>
        <taxon>Saccharomycotina</taxon>
        <taxon>Dipodascomycetes</taxon>
        <taxon>Dipodascales</taxon>
        <taxon>Dipodascaceae</taxon>
        <taxon>Geotrichum</taxon>
    </lineage>
</organism>
<gene>
    <name evidence="2" type="ORF">DV451_004364</name>
</gene>
<accession>A0A9P5G2K2</accession>
<evidence type="ECO:0000313" key="2">
    <source>
        <dbReference type="EMBL" id="KAF5096205.1"/>
    </source>
</evidence>
<proteinExistence type="predicted"/>
<evidence type="ECO:0000256" key="1">
    <source>
        <dbReference type="SAM" id="MobiDB-lite"/>
    </source>
</evidence>
<feature type="region of interest" description="Disordered" evidence="1">
    <location>
        <begin position="1"/>
        <end position="67"/>
    </location>
</feature>
<reference evidence="2" key="1">
    <citation type="journal article" date="2020" name="Front. Microbiol.">
        <title>Phenotypic and Genetic Characterization of the Cheese Ripening Yeast Geotrichum candidum.</title>
        <authorList>
            <person name="Perkins V."/>
            <person name="Vignola S."/>
            <person name="Lessard M.H."/>
            <person name="Plante P.L."/>
            <person name="Corbeil J."/>
            <person name="Dugat-Bony E."/>
            <person name="Frenette M."/>
            <person name="Labrie S."/>
        </authorList>
    </citation>
    <scope>NUCLEOTIDE SEQUENCE</scope>
    <source>
        <strain evidence="2">LMA-70</strain>
    </source>
</reference>
<name>A0A9P5G2K2_GEOCN</name>
<sequence length="100" mass="10436">MSKNATLPPQQPANRGPADEPERPATTIGSSASAATTAPPLRVDTTQTTAATTTSTTSTPTDVPLVTRDQSLYPAARMEAVVPPMRTASVNSGIIEYRKP</sequence>
<dbReference type="Proteomes" id="UP000750522">
    <property type="component" value="Unassembled WGS sequence"/>
</dbReference>
<dbReference type="AlphaFoldDB" id="A0A9P5G2K2"/>
<protein>
    <submittedName>
        <fullName evidence="2">Uncharacterized protein</fullName>
    </submittedName>
</protein>
<evidence type="ECO:0000313" key="3">
    <source>
        <dbReference type="Proteomes" id="UP000750522"/>
    </source>
</evidence>
<dbReference type="EMBL" id="QQZK01000123">
    <property type="protein sequence ID" value="KAF5096205.1"/>
    <property type="molecule type" value="Genomic_DNA"/>
</dbReference>
<comment type="caution">
    <text evidence="2">The sequence shown here is derived from an EMBL/GenBank/DDBJ whole genome shotgun (WGS) entry which is preliminary data.</text>
</comment>
<reference evidence="2" key="2">
    <citation type="submission" date="2020-01" db="EMBL/GenBank/DDBJ databases">
        <authorList>
            <person name="Perkins V."/>
            <person name="Lessard M.-H."/>
            <person name="Dugat-Bony E."/>
            <person name="Frenette M."/>
            <person name="Labrie S."/>
        </authorList>
    </citation>
    <scope>NUCLEOTIDE SEQUENCE</scope>
    <source>
        <strain evidence="2">LMA-70</strain>
    </source>
</reference>